<comment type="similarity">
    <text evidence="12">Belongs to the TonB-dependent receptor family.</text>
</comment>
<evidence type="ECO:0000256" key="3">
    <source>
        <dbReference type="ARBA" id="ARBA00022452"/>
    </source>
</evidence>
<keyword evidence="10 12" id="KW-0472">Membrane</keyword>
<evidence type="ECO:0000256" key="11">
    <source>
        <dbReference type="ARBA" id="ARBA00023237"/>
    </source>
</evidence>
<keyword evidence="16" id="KW-0675">Receptor</keyword>
<evidence type="ECO:0000256" key="13">
    <source>
        <dbReference type="SAM" id="SignalP"/>
    </source>
</evidence>
<dbReference type="InterPro" id="IPR012910">
    <property type="entry name" value="Plug_dom"/>
</dbReference>
<keyword evidence="2" id="KW-0813">Transport</keyword>
<keyword evidence="6 13" id="KW-0732">Signal</keyword>
<dbReference type="Gene3D" id="2.170.130.10">
    <property type="entry name" value="TonB-dependent receptor, plug domain"/>
    <property type="match status" value="1"/>
</dbReference>
<dbReference type="PANTHER" id="PTHR32552:SF89">
    <property type="entry name" value="CATECHOLATE SIDEROPHORE RECEPTOR FIU"/>
    <property type="match status" value="1"/>
</dbReference>
<evidence type="ECO:0000256" key="10">
    <source>
        <dbReference type="ARBA" id="ARBA00023136"/>
    </source>
</evidence>
<dbReference type="InterPro" id="IPR000531">
    <property type="entry name" value="Beta-barrel_TonB"/>
</dbReference>
<dbReference type="Proteomes" id="UP001524587">
    <property type="component" value="Unassembled WGS sequence"/>
</dbReference>
<evidence type="ECO:0000259" key="14">
    <source>
        <dbReference type="Pfam" id="PF00593"/>
    </source>
</evidence>
<organism evidence="16 17">
    <name type="scientific">Endosaccharibacter trunci</name>
    <dbReference type="NCBI Taxonomy" id="2812733"/>
    <lineage>
        <taxon>Bacteria</taxon>
        <taxon>Pseudomonadati</taxon>
        <taxon>Pseudomonadota</taxon>
        <taxon>Alphaproteobacteria</taxon>
        <taxon>Acetobacterales</taxon>
        <taxon>Acetobacteraceae</taxon>
        <taxon>Endosaccharibacter</taxon>
    </lineage>
</organism>
<gene>
    <name evidence="16" type="ORF">NFI95_10650</name>
</gene>
<comment type="caution">
    <text evidence="16">The sequence shown here is derived from an EMBL/GenBank/DDBJ whole genome shotgun (WGS) entry which is preliminary data.</text>
</comment>
<reference evidence="16 17" key="1">
    <citation type="submission" date="2022-06" db="EMBL/GenBank/DDBJ databases">
        <title>Endosaccharibacter gen. nov., sp. nov., endophytic bacteria isolated from sugarcane.</title>
        <authorList>
            <person name="Pitiwittayakul N."/>
            <person name="Yukphan P."/>
            <person name="Charoenyingcharoen P."/>
            <person name="Tanasupawat S."/>
        </authorList>
    </citation>
    <scope>NUCLEOTIDE SEQUENCE [LARGE SCALE GENOMIC DNA]</scope>
    <source>
        <strain evidence="16 17">KSS8</strain>
    </source>
</reference>
<accession>A0ABT1W7R5</accession>
<evidence type="ECO:0000313" key="16">
    <source>
        <dbReference type="EMBL" id="MCQ8278907.1"/>
    </source>
</evidence>
<dbReference type="InterPro" id="IPR039426">
    <property type="entry name" value="TonB-dep_rcpt-like"/>
</dbReference>
<dbReference type="Gene3D" id="2.40.170.20">
    <property type="entry name" value="TonB-dependent receptor, beta-barrel domain"/>
    <property type="match status" value="1"/>
</dbReference>
<keyword evidence="4" id="KW-0410">Iron transport</keyword>
<evidence type="ECO:0000256" key="8">
    <source>
        <dbReference type="ARBA" id="ARBA00023065"/>
    </source>
</evidence>
<dbReference type="PANTHER" id="PTHR32552">
    <property type="entry name" value="FERRICHROME IRON RECEPTOR-RELATED"/>
    <property type="match status" value="1"/>
</dbReference>
<evidence type="ECO:0000256" key="6">
    <source>
        <dbReference type="ARBA" id="ARBA00022729"/>
    </source>
</evidence>
<dbReference type="InterPro" id="IPR036942">
    <property type="entry name" value="Beta-barrel_TonB_sf"/>
</dbReference>
<feature type="domain" description="TonB-dependent receptor-like beta-barrel" evidence="14">
    <location>
        <begin position="238"/>
        <end position="724"/>
    </location>
</feature>
<evidence type="ECO:0000256" key="7">
    <source>
        <dbReference type="ARBA" id="ARBA00023004"/>
    </source>
</evidence>
<dbReference type="EMBL" id="JAMSKV010000008">
    <property type="protein sequence ID" value="MCQ8278907.1"/>
    <property type="molecule type" value="Genomic_DNA"/>
</dbReference>
<feature type="signal peptide" evidence="13">
    <location>
        <begin position="1"/>
        <end position="26"/>
    </location>
</feature>
<sequence length="775" mass="83623">MLSVRTRVFWGSTLLGSTLLSGAALAQENLVVEGRSGAPTANGPVGAQAGGGLIRVQTATRSLSTVSSDFLRRAAPTENAFQLVSLLPGANAASADPLGISAENTLSLRGLGSDEIGYVLDGMPLNDIAYYTGYPNQFADTENLDRIDLSQGTGDLDSPVINAAGGLMSLFLRDPAREAGGFVDGSYGSYHTSREFVRLDTGAIGGSGIRGFVSYSHSAADNWRGSGRDKRQHVDFRFRRDWSDGSTVSLLGTWNDAVTSAYPLVTQADWKEYGRSGPNNYDGTYTPGDTNYWRLYQQPYRLFYVAAPAEWHASHALTVSVVPYAQYGYGNTPGGTTLPEQGLFQGTQPVTDSLSLPGAVDGVATVMSNYQQTSYRAGFTSKLDWRWRNHTITAGFWYDYADDHEPGTFSVLSQDGTPANIWADSARDVIHLADGRKLLFQDDHSIAQVNALFVGDSISLLDHALTIDLGFRQAMVTRDGWNAIPGATYRTGIDSAEPLPRAGLRWQIDRRNQIFASVSTNFRTPSASTLFDSFDPGSGVLINQASRNLRDEYSISEEIGYRRQGDWIIGSVTAFNYNFTNRQIATVIDLNGVLTGSTINAGGQTSRGVDAEIGLRPWHHWSPYLSGEYLHATIDNDLAVGGDLLPTAGHEAVRSPRWQGAAGLTYDDGTWFGTVTVKYVGAQYATFTNDERISDHTQGDVTLGVRLPTLGPAKHPEFRLNLVNITDENVLSGVASPTTNARDTVGRYGTTIAGSAPTYYLGGGFAALLTVASAF</sequence>
<evidence type="ECO:0000256" key="1">
    <source>
        <dbReference type="ARBA" id="ARBA00004571"/>
    </source>
</evidence>
<evidence type="ECO:0000259" key="15">
    <source>
        <dbReference type="Pfam" id="PF07715"/>
    </source>
</evidence>
<evidence type="ECO:0000256" key="5">
    <source>
        <dbReference type="ARBA" id="ARBA00022692"/>
    </source>
</evidence>
<evidence type="ECO:0000256" key="12">
    <source>
        <dbReference type="RuleBase" id="RU003357"/>
    </source>
</evidence>
<keyword evidence="8" id="KW-0406">Ion transport</keyword>
<evidence type="ECO:0000313" key="17">
    <source>
        <dbReference type="Proteomes" id="UP001524587"/>
    </source>
</evidence>
<evidence type="ECO:0000256" key="9">
    <source>
        <dbReference type="ARBA" id="ARBA00023077"/>
    </source>
</evidence>
<keyword evidence="7" id="KW-0408">Iron</keyword>
<feature type="chain" id="PRO_5046820903" evidence="13">
    <location>
        <begin position="27"/>
        <end position="775"/>
    </location>
</feature>
<feature type="domain" description="TonB-dependent receptor plug" evidence="15">
    <location>
        <begin position="56"/>
        <end position="156"/>
    </location>
</feature>
<evidence type="ECO:0000256" key="4">
    <source>
        <dbReference type="ARBA" id="ARBA00022496"/>
    </source>
</evidence>
<dbReference type="InterPro" id="IPR037066">
    <property type="entry name" value="Plug_dom_sf"/>
</dbReference>
<dbReference type="Pfam" id="PF07715">
    <property type="entry name" value="Plug"/>
    <property type="match status" value="1"/>
</dbReference>
<keyword evidence="9 12" id="KW-0798">TonB box</keyword>
<keyword evidence="11" id="KW-0998">Cell outer membrane</keyword>
<evidence type="ECO:0000256" key="2">
    <source>
        <dbReference type="ARBA" id="ARBA00022448"/>
    </source>
</evidence>
<keyword evidence="3" id="KW-1134">Transmembrane beta strand</keyword>
<dbReference type="Pfam" id="PF00593">
    <property type="entry name" value="TonB_dep_Rec_b-barrel"/>
    <property type="match status" value="1"/>
</dbReference>
<proteinExistence type="inferred from homology"/>
<protein>
    <submittedName>
        <fullName evidence="16">TonB-dependent receptor</fullName>
    </submittedName>
</protein>
<dbReference type="SUPFAM" id="SSF56935">
    <property type="entry name" value="Porins"/>
    <property type="match status" value="1"/>
</dbReference>
<keyword evidence="5" id="KW-0812">Transmembrane</keyword>
<comment type="subcellular location">
    <subcellularLocation>
        <location evidence="1">Cell outer membrane</location>
        <topology evidence="1">Multi-pass membrane protein</topology>
    </subcellularLocation>
</comment>
<name>A0ABT1W7R5_9PROT</name>
<keyword evidence="17" id="KW-1185">Reference proteome</keyword>
<dbReference type="RefSeq" id="WP_422864386.1">
    <property type="nucleotide sequence ID" value="NZ_JAMSKV010000008.1"/>
</dbReference>